<feature type="signal peptide" evidence="2">
    <location>
        <begin position="1"/>
        <end position="18"/>
    </location>
</feature>
<dbReference type="PROSITE" id="PS51257">
    <property type="entry name" value="PROKAR_LIPOPROTEIN"/>
    <property type="match status" value="1"/>
</dbReference>
<comment type="caution">
    <text evidence="3">The sequence shown here is derived from an EMBL/GenBank/DDBJ whole genome shotgun (WGS) entry which is preliminary data.</text>
</comment>
<organism evidence="3 4">
    <name type="scientific">Candidatus Enterococcus ferrettii</name>
    <dbReference type="NCBI Taxonomy" id="2815324"/>
    <lineage>
        <taxon>Bacteria</taxon>
        <taxon>Bacillati</taxon>
        <taxon>Bacillota</taxon>
        <taxon>Bacilli</taxon>
        <taxon>Lactobacillales</taxon>
        <taxon>Enterococcaceae</taxon>
        <taxon>Enterococcus</taxon>
    </lineage>
</organism>
<feature type="chain" id="PRO_5045059283" description="Lipoprotein" evidence="2">
    <location>
        <begin position="19"/>
        <end position="184"/>
    </location>
</feature>
<reference evidence="3 4" key="1">
    <citation type="submission" date="2021-03" db="EMBL/GenBank/DDBJ databases">
        <authorList>
            <person name="Gilmore M.S."/>
            <person name="Schwartzman J."/>
            <person name="Van Tyne D."/>
            <person name="Martin M."/>
            <person name="Earl A.M."/>
            <person name="Manson A.L."/>
            <person name="Straub T."/>
            <person name="Salamzade R."/>
            <person name="Saavedra J."/>
            <person name="Lebreton F."/>
            <person name="Prichula J."/>
            <person name="Schaufler K."/>
            <person name="Gaca A."/>
            <person name="Sgardioli B."/>
            <person name="Wagenaar J."/>
            <person name="Strong T."/>
        </authorList>
    </citation>
    <scope>NUCLEOTIDE SEQUENCE [LARGE SCALE GENOMIC DNA]</scope>
    <source>
        <strain evidence="3 4">665A</strain>
    </source>
</reference>
<evidence type="ECO:0008006" key="5">
    <source>
        <dbReference type="Google" id="ProtNLM"/>
    </source>
</evidence>
<keyword evidence="2" id="KW-0732">Signal</keyword>
<dbReference type="RefSeq" id="WP_207700642.1">
    <property type="nucleotide sequence ID" value="NZ_JAFREL020000001.1"/>
</dbReference>
<evidence type="ECO:0000313" key="3">
    <source>
        <dbReference type="EMBL" id="MEO1768877.1"/>
    </source>
</evidence>
<feature type="region of interest" description="Disordered" evidence="1">
    <location>
        <begin position="30"/>
        <end position="65"/>
    </location>
</feature>
<name>A0ABV0ENB1_9ENTE</name>
<reference evidence="3 4" key="2">
    <citation type="submission" date="2024-02" db="EMBL/GenBank/DDBJ databases">
        <title>The Genome Sequence of Enterococcus sp. DIV0159.</title>
        <authorList>
            <person name="Earl A."/>
            <person name="Manson A."/>
            <person name="Gilmore M."/>
            <person name="Sanders J."/>
            <person name="Shea T."/>
            <person name="Howe W."/>
            <person name="Livny J."/>
            <person name="Cuomo C."/>
            <person name="Neafsey D."/>
            <person name="Birren B."/>
        </authorList>
    </citation>
    <scope>NUCLEOTIDE SEQUENCE [LARGE SCALE GENOMIC DNA]</scope>
    <source>
        <strain evidence="3 4">665A</strain>
    </source>
</reference>
<dbReference type="EMBL" id="JAFREL020000001">
    <property type="protein sequence ID" value="MEO1768877.1"/>
    <property type="molecule type" value="Genomic_DNA"/>
</dbReference>
<evidence type="ECO:0000256" key="1">
    <source>
        <dbReference type="SAM" id="MobiDB-lite"/>
    </source>
</evidence>
<evidence type="ECO:0000313" key="4">
    <source>
        <dbReference type="Proteomes" id="UP000664357"/>
    </source>
</evidence>
<protein>
    <recommendedName>
        <fullName evidence="5">Lipoprotein</fullName>
    </recommendedName>
</protein>
<evidence type="ECO:0000256" key="2">
    <source>
        <dbReference type="SAM" id="SignalP"/>
    </source>
</evidence>
<feature type="compositionally biased region" description="Low complexity" evidence="1">
    <location>
        <begin position="34"/>
        <end position="48"/>
    </location>
</feature>
<gene>
    <name evidence="3" type="ORF">JZO67_000816</name>
</gene>
<sequence length="184" mass="21516">MKRVVISLLLLISLTACNNRIDNEEHINVKKESTNSSSSKALLNSGSGQSNSRDKSTINAKQEPNQIDRSTIAANDFWEHVYQDNRFLCPFDDFIINIYERQDTTDDFATWYRKNPDDTYVDLGNLNYQVLSTPSWFELFEESGRGTETFNSWIHRVYDVQYSQLNFEEWYEDNPTPENISIYP</sequence>
<keyword evidence="4" id="KW-1185">Reference proteome</keyword>
<accession>A0ABV0ENB1</accession>
<proteinExistence type="predicted"/>
<dbReference type="Proteomes" id="UP000664357">
    <property type="component" value="Unassembled WGS sequence"/>
</dbReference>